<dbReference type="Pfam" id="PF01965">
    <property type="entry name" value="DJ-1_PfpI"/>
    <property type="match status" value="1"/>
</dbReference>
<dbReference type="PROSITE" id="PS51276">
    <property type="entry name" value="PEPTIDASE_C56_PFPI"/>
    <property type="match status" value="1"/>
</dbReference>
<evidence type="ECO:0000259" key="2">
    <source>
        <dbReference type="Pfam" id="PF01965"/>
    </source>
</evidence>
<proteinExistence type="inferred from homology"/>
<dbReference type="Proteomes" id="UP000253508">
    <property type="component" value="Unassembled WGS sequence"/>
</dbReference>
<sequence>MRALVITTNYGTEQDELLSPAKALKDAGAEVTVAATEDAPIKTLVSDQDPGETLTPDAAIGAVSHRDFDLLVIPGGTINADSLRLNEPAQELVKAFAADGKTIAAICHGPWLLVETGLVSGKQLTSYASVATDIRNAGGLWHDRGLVTCDHNGWTLITSRSPQDLPAFNAALTALAQA</sequence>
<dbReference type="Gene3D" id="3.40.50.880">
    <property type="match status" value="1"/>
</dbReference>
<dbReference type="PANTHER" id="PTHR42733">
    <property type="entry name" value="DJ-1 PROTEIN"/>
    <property type="match status" value="1"/>
</dbReference>
<comment type="similarity">
    <text evidence="1">Belongs to the peptidase C56 family.</text>
</comment>
<dbReference type="EMBL" id="QORO01000002">
    <property type="protein sequence ID" value="RCK60132.1"/>
    <property type="molecule type" value="Genomic_DNA"/>
</dbReference>
<protein>
    <submittedName>
        <fullName evidence="3">Type 1 glutamine amidotransferase</fullName>
    </submittedName>
</protein>
<evidence type="ECO:0000256" key="1">
    <source>
        <dbReference type="ARBA" id="ARBA00008542"/>
    </source>
</evidence>
<dbReference type="InterPro" id="IPR029062">
    <property type="entry name" value="Class_I_gatase-like"/>
</dbReference>
<name>A0A367Y4Z8_9MICO</name>
<dbReference type="PANTHER" id="PTHR42733:SF12">
    <property type="entry name" value="PROTEINASE"/>
    <property type="match status" value="1"/>
</dbReference>
<organism evidence="3 4">
    <name type="scientific">Microbacterium sorbitolivorans</name>
    <dbReference type="NCBI Taxonomy" id="1867410"/>
    <lineage>
        <taxon>Bacteria</taxon>
        <taxon>Bacillati</taxon>
        <taxon>Actinomycetota</taxon>
        <taxon>Actinomycetes</taxon>
        <taxon>Micrococcales</taxon>
        <taxon>Microbacteriaceae</taxon>
        <taxon>Microbacterium</taxon>
    </lineage>
</organism>
<evidence type="ECO:0000313" key="4">
    <source>
        <dbReference type="Proteomes" id="UP000253508"/>
    </source>
</evidence>
<comment type="caution">
    <text evidence="3">The sequence shown here is derived from an EMBL/GenBank/DDBJ whole genome shotgun (WGS) entry which is preliminary data.</text>
</comment>
<dbReference type="RefSeq" id="WP_114117745.1">
    <property type="nucleotide sequence ID" value="NZ_BMHU01000006.1"/>
</dbReference>
<keyword evidence="3" id="KW-0315">Glutamine amidotransferase</keyword>
<dbReference type="CDD" id="cd03134">
    <property type="entry name" value="GATase1_PfpI_like"/>
    <property type="match status" value="1"/>
</dbReference>
<dbReference type="AlphaFoldDB" id="A0A367Y4Z8"/>
<evidence type="ECO:0000313" key="3">
    <source>
        <dbReference type="EMBL" id="RCK60132.1"/>
    </source>
</evidence>
<reference evidence="3 4" key="1">
    <citation type="submission" date="2018-07" db="EMBL/GenBank/DDBJ databases">
        <title>Microbacterium endoborsara sp. nov., a novel actinobacterium isolated from Borszczowia aralocaspica.</title>
        <authorList>
            <person name="An D."/>
        </authorList>
    </citation>
    <scope>NUCLEOTIDE SEQUENCE [LARGE SCALE GENOMIC DNA]</scope>
    <source>
        <strain evidence="3 4">C1.15228</strain>
    </source>
</reference>
<dbReference type="InterPro" id="IPR002818">
    <property type="entry name" value="DJ-1/PfpI"/>
</dbReference>
<dbReference type="NCBIfam" id="TIGR01382">
    <property type="entry name" value="PfpI"/>
    <property type="match status" value="1"/>
</dbReference>
<dbReference type="OrthoDB" id="9792284at2"/>
<keyword evidence="4" id="KW-1185">Reference proteome</keyword>
<dbReference type="GO" id="GO:0016740">
    <property type="term" value="F:transferase activity"/>
    <property type="evidence" value="ECO:0007669"/>
    <property type="project" value="UniProtKB-KW"/>
</dbReference>
<gene>
    <name evidence="3" type="ORF">DTO57_08365</name>
</gene>
<accession>A0A367Y4Z8</accession>
<dbReference type="SUPFAM" id="SSF52317">
    <property type="entry name" value="Class I glutamine amidotransferase-like"/>
    <property type="match status" value="1"/>
</dbReference>
<feature type="domain" description="DJ-1/PfpI" evidence="2">
    <location>
        <begin position="1"/>
        <end position="172"/>
    </location>
</feature>
<dbReference type="InterPro" id="IPR006286">
    <property type="entry name" value="C56_PfpI-like"/>
</dbReference>
<keyword evidence="3" id="KW-0808">Transferase</keyword>